<organism evidence="5 6">
    <name type="scientific">Arthrobacter oryzae</name>
    <dbReference type="NCBI Taxonomy" id="409290"/>
    <lineage>
        <taxon>Bacteria</taxon>
        <taxon>Bacillati</taxon>
        <taxon>Actinomycetota</taxon>
        <taxon>Actinomycetes</taxon>
        <taxon>Micrococcales</taxon>
        <taxon>Micrococcaceae</taxon>
        <taxon>Arthrobacter</taxon>
    </lineage>
</organism>
<dbReference type="EMBL" id="RBIR01000009">
    <property type="protein sequence ID" value="RKR13749.1"/>
    <property type="molecule type" value="Genomic_DNA"/>
</dbReference>
<protein>
    <submittedName>
        <fullName evidence="5">AraC family transcriptional regulator</fullName>
    </submittedName>
</protein>
<keyword evidence="3" id="KW-0804">Transcription</keyword>
<feature type="domain" description="HTH araC/xylS-type" evidence="4">
    <location>
        <begin position="217"/>
        <end position="315"/>
    </location>
</feature>
<dbReference type="GO" id="GO:0043565">
    <property type="term" value="F:sequence-specific DNA binding"/>
    <property type="evidence" value="ECO:0007669"/>
    <property type="project" value="InterPro"/>
</dbReference>
<gene>
    <name evidence="5" type="ORF">C8D78_3410</name>
</gene>
<dbReference type="InterPro" id="IPR020449">
    <property type="entry name" value="Tscrpt_reg_AraC-type_HTH"/>
</dbReference>
<evidence type="ECO:0000259" key="4">
    <source>
        <dbReference type="PROSITE" id="PS01124"/>
    </source>
</evidence>
<dbReference type="InterPro" id="IPR032783">
    <property type="entry name" value="AraC_lig"/>
</dbReference>
<dbReference type="SMART" id="SM00342">
    <property type="entry name" value="HTH_ARAC"/>
    <property type="match status" value="1"/>
</dbReference>
<evidence type="ECO:0000313" key="6">
    <source>
        <dbReference type="Proteomes" id="UP000276055"/>
    </source>
</evidence>
<dbReference type="InterPro" id="IPR050204">
    <property type="entry name" value="AraC_XylS_family_regulators"/>
</dbReference>
<dbReference type="PRINTS" id="PR00032">
    <property type="entry name" value="HTHARAC"/>
</dbReference>
<dbReference type="Gene3D" id="1.10.10.60">
    <property type="entry name" value="Homeodomain-like"/>
    <property type="match status" value="2"/>
</dbReference>
<name>A0A495EAZ0_9MICC</name>
<evidence type="ECO:0000256" key="2">
    <source>
        <dbReference type="ARBA" id="ARBA00023125"/>
    </source>
</evidence>
<keyword evidence="1" id="KW-0805">Transcription regulation</keyword>
<reference evidence="5 6" key="1">
    <citation type="submission" date="2018-10" db="EMBL/GenBank/DDBJ databases">
        <title>Genomic Encyclopedia of Type Strains, Phase IV (KMG-IV): sequencing the most valuable type-strain genomes for metagenomic binning, comparative biology and taxonomic classification.</title>
        <authorList>
            <person name="Goeker M."/>
        </authorList>
    </citation>
    <scope>NUCLEOTIDE SEQUENCE [LARGE SCALE GENOMIC DNA]</scope>
    <source>
        <strain evidence="5 6">DSM 25586</strain>
    </source>
</reference>
<sequence length="320" mass="34344">MRQSTEVPISAESDALSDVFEQVEVRGMMTGGFAVRGPWASRAAVSRPLKLIALVAGSARISVDGPDGPDGPFELTPGDVILLNHRTSLEVRGGKGDGPTAEPIPEASFDSMALAAADLSTDDVVIGGWIQVNPTGQALFSAALPGVVHIRAQTPAASRLAGLVAQLFKEASSGRLGSAFAIRQNGQLILLEVLRAYLEQEEPPVGWLRLLTDEQLAPALRLMHEQPGRTWELAELARAAGMSRTSFAERFRTVSGTPPLAYLSRWRMVLAQRALRNRDVRIGTLAAELGYGSESAFSNAFKREIGQSPLHYRRQLLAAG</sequence>
<dbReference type="SUPFAM" id="SSF46689">
    <property type="entry name" value="Homeodomain-like"/>
    <property type="match status" value="2"/>
</dbReference>
<dbReference type="PANTHER" id="PTHR46796:SF7">
    <property type="entry name" value="ARAC FAMILY TRANSCRIPTIONAL REGULATOR"/>
    <property type="match status" value="1"/>
</dbReference>
<proteinExistence type="predicted"/>
<evidence type="ECO:0000256" key="3">
    <source>
        <dbReference type="ARBA" id="ARBA00023163"/>
    </source>
</evidence>
<dbReference type="Pfam" id="PF12833">
    <property type="entry name" value="HTH_18"/>
    <property type="match status" value="1"/>
</dbReference>
<dbReference type="InterPro" id="IPR018060">
    <property type="entry name" value="HTH_AraC"/>
</dbReference>
<dbReference type="PANTHER" id="PTHR46796">
    <property type="entry name" value="HTH-TYPE TRANSCRIPTIONAL ACTIVATOR RHAS-RELATED"/>
    <property type="match status" value="1"/>
</dbReference>
<dbReference type="OrthoDB" id="241790at2"/>
<accession>A0A495EAZ0</accession>
<comment type="caution">
    <text evidence="5">The sequence shown here is derived from an EMBL/GenBank/DDBJ whole genome shotgun (WGS) entry which is preliminary data.</text>
</comment>
<dbReference type="InterPro" id="IPR009057">
    <property type="entry name" value="Homeodomain-like_sf"/>
</dbReference>
<dbReference type="GO" id="GO:0003700">
    <property type="term" value="F:DNA-binding transcription factor activity"/>
    <property type="evidence" value="ECO:0007669"/>
    <property type="project" value="InterPro"/>
</dbReference>
<evidence type="ECO:0000313" key="5">
    <source>
        <dbReference type="EMBL" id="RKR13749.1"/>
    </source>
</evidence>
<dbReference type="PROSITE" id="PS00041">
    <property type="entry name" value="HTH_ARAC_FAMILY_1"/>
    <property type="match status" value="1"/>
</dbReference>
<dbReference type="AlphaFoldDB" id="A0A495EAZ0"/>
<dbReference type="Proteomes" id="UP000276055">
    <property type="component" value="Unassembled WGS sequence"/>
</dbReference>
<evidence type="ECO:0000256" key="1">
    <source>
        <dbReference type="ARBA" id="ARBA00023015"/>
    </source>
</evidence>
<keyword evidence="2" id="KW-0238">DNA-binding</keyword>
<dbReference type="InterPro" id="IPR018062">
    <property type="entry name" value="HTH_AraC-typ_CS"/>
</dbReference>
<dbReference type="Pfam" id="PF12852">
    <property type="entry name" value="Cupin_6"/>
    <property type="match status" value="1"/>
</dbReference>
<dbReference type="PROSITE" id="PS01124">
    <property type="entry name" value="HTH_ARAC_FAMILY_2"/>
    <property type="match status" value="1"/>
</dbReference>